<evidence type="ECO:0000256" key="1">
    <source>
        <dbReference type="SAM" id="Phobius"/>
    </source>
</evidence>
<reference evidence="2 3" key="1">
    <citation type="submission" date="2007-04" db="EMBL/GenBank/DDBJ databases">
        <authorList>
            <person name="Fulton L."/>
            <person name="Clifton S."/>
            <person name="Fulton B."/>
            <person name="Xu J."/>
            <person name="Minx P."/>
            <person name="Pepin K.H."/>
            <person name="Johnson M."/>
            <person name="Thiruvilangam P."/>
            <person name="Bhonagiri V."/>
            <person name="Nash W.E."/>
            <person name="Mardis E.R."/>
            <person name="Wilson R.K."/>
        </authorList>
    </citation>
    <scope>NUCLEOTIDE SEQUENCE [LARGE SCALE GENOMIC DNA]</scope>
    <source>
        <strain evidence="2 3">ATCC 29799</strain>
    </source>
</reference>
<proteinExistence type="predicted"/>
<keyword evidence="1" id="KW-1133">Transmembrane helix</keyword>
<sequence length="38" mass="4582">MHGYALYRLQLIIVILLPNVKVIFPLTERYFRHKPDRG</sequence>
<dbReference type="Proteomes" id="UP000003639">
    <property type="component" value="Unassembled WGS sequence"/>
</dbReference>
<keyword evidence="1" id="KW-0812">Transmembrane</keyword>
<protein>
    <submittedName>
        <fullName evidence="2">Uncharacterized protein</fullName>
    </submittedName>
</protein>
<organism evidence="2 3">
    <name type="scientific">Pseudoflavonifractor capillosus ATCC 29799</name>
    <dbReference type="NCBI Taxonomy" id="411467"/>
    <lineage>
        <taxon>Bacteria</taxon>
        <taxon>Bacillati</taxon>
        <taxon>Bacillota</taxon>
        <taxon>Clostridia</taxon>
        <taxon>Eubacteriales</taxon>
        <taxon>Oscillospiraceae</taxon>
        <taxon>Pseudoflavonifractor</taxon>
    </lineage>
</organism>
<evidence type="ECO:0000313" key="2">
    <source>
        <dbReference type="EMBL" id="EDN00298.1"/>
    </source>
</evidence>
<dbReference type="STRING" id="411467.BACCAP_02132"/>
<reference evidence="2 3" key="2">
    <citation type="submission" date="2007-06" db="EMBL/GenBank/DDBJ databases">
        <title>Draft genome sequence of Pseudoflavonifractor capillosus ATCC 29799.</title>
        <authorList>
            <person name="Sudarsanam P."/>
            <person name="Ley R."/>
            <person name="Guruge J."/>
            <person name="Turnbaugh P.J."/>
            <person name="Mahowald M."/>
            <person name="Liep D."/>
            <person name="Gordon J."/>
        </authorList>
    </citation>
    <scope>NUCLEOTIDE SEQUENCE [LARGE SCALE GENOMIC DNA]</scope>
    <source>
        <strain evidence="2 3">ATCC 29799</strain>
    </source>
</reference>
<feature type="transmembrane region" description="Helical" evidence="1">
    <location>
        <begin position="6"/>
        <end position="24"/>
    </location>
</feature>
<gene>
    <name evidence="2" type="ORF">BACCAP_02132</name>
</gene>
<comment type="caution">
    <text evidence="2">The sequence shown here is derived from an EMBL/GenBank/DDBJ whole genome shotgun (WGS) entry which is preliminary data.</text>
</comment>
<keyword evidence="3" id="KW-1185">Reference proteome</keyword>
<keyword evidence="1" id="KW-0472">Membrane</keyword>
<dbReference type="EMBL" id="AAXG02000012">
    <property type="protein sequence ID" value="EDN00298.1"/>
    <property type="molecule type" value="Genomic_DNA"/>
</dbReference>
<accession>A6NV97</accession>
<evidence type="ECO:0000313" key="3">
    <source>
        <dbReference type="Proteomes" id="UP000003639"/>
    </source>
</evidence>
<dbReference type="AlphaFoldDB" id="A6NV97"/>
<name>A6NV97_9FIRM</name>